<protein>
    <submittedName>
        <fullName evidence="2">Uncharacterized protein</fullName>
    </submittedName>
</protein>
<dbReference type="AlphaFoldDB" id="A0A0D2M447"/>
<dbReference type="Proteomes" id="UP000054498">
    <property type="component" value="Unassembled WGS sequence"/>
</dbReference>
<sequence>MGLAAAAAGGGREPMAVDPSSSGALGPDAAMAVLTEDPSKLAAPIKDIKDKWKLLPAFLQ</sequence>
<dbReference type="STRING" id="145388.A0A0D2M447"/>
<keyword evidence="3" id="KW-1185">Reference proteome</keyword>
<evidence type="ECO:0000313" key="3">
    <source>
        <dbReference type="Proteomes" id="UP000054498"/>
    </source>
</evidence>
<dbReference type="KEGG" id="mng:MNEG_9615"/>
<accession>A0A0D2M447</accession>
<dbReference type="EMBL" id="KK102217">
    <property type="protein sequence ID" value="KIY98344.1"/>
    <property type="molecule type" value="Genomic_DNA"/>
</dbReference>
<name>A0A0D2M447_9CHLO</name>
<gene>
    <name evidence="2" type="ORF">MNEG_9615</name>
</gene>
<proteinExistence type="predicted"/>
<dbReference type="GeneID" id="25742490"/>
<dbReference type="RefSeq" id="XP_013897364.1">
    <property type="nucleotide sequence ID" value="XM_014041910.1"/>
</dbReference>
<feature type="non-terminal residue" evidence="2">
    <location>
        <position position="60"/>
    </location>
</feature>
<evidence type="ECO:0000313" key="2">
    <source>
        <dbReference type="EMBL" id="KIY98344.1"/>
    </source>
</evidence>
<dbReference type="OrthoDB" id="10248617at2759"/>
<reference evidence="2 3" key="1">
    <citation type="journal article" date="2013" name="BMC Genomics">
        <title>Reconstruction of the lipid metabolism for the microalga Monoraphidium neglectum from its genome sequence reveals characteristics suitable for biofuel production.</title>
        <authorList>
            <person name="Bogen C."/>
            <person name="Al-Dilaimi A."/>
            <person name="Albersmeier A."/>
            <person name="Wichmann J."/>
            <person name="Grundmann M."/>
            <person name="Rupp O."/>
            <person name="Lauersen K.J."/>
            <person name="Blifernez-Klassen O."/>
            <person name="Kalinowski J."/>
            <person name="Goesmann A."/>
            <person name="Mussgnug J.H."/>
            <person name="Kruse O."/>
        </authorList>
    </citation>
    <scope>NUCLEOTIDE SEQUENCE [LARGE SCALE GENOMIC DNA]</scope>
    <source>
        <strain evidence="2 3">SAG 48.87</strain>
    </source>
</reference>
<organism evidence="2 3">
    <name type="scientific">Monoraphidium neglectum</name>
    <dbReference type="NCBI Taxonomy" id="145388"/>
    <lineage>
        <taxon>Eukaryota</taxon>
        <taxon>Viridiplantae</taxon>
        <taxon>Chlorophyta</taxon>
        <taxon>core chlorophytes</taxon>
        <taxon>Chlorophyceae</taxon>
        <taxon>CS clade</taxon>
        <taxon>Sphaeropleales</taxon>
        <taxon>Selenastraceae</taxon>
        <taxon>Monoraphidium</taxon>
    </lineage>
</organism>
<feature type="region of interest" description="Disordered" evidence="1">
    <location>
        <begin position="1"/>
        <end position="23"/>
    </location>
</feature>
<evidence type="ECO:0000256" key="1">
    <source>
        <dbReference type="SAM" id="MobiDB-lite"/>
    </source>
</evidence>